<feature type="region of interest" description="Disordered" evidence="1">
    <location>
        <begin position="1"/>
        <end position="67"/>
    </location>
</feature>
<organism evidence="2 3">
    <name type="scientific">Laetiporus sulphureus 93-53</name>
    <dbReference type="NCBI Taxonomy" id="1314785"/>
    <lineage>
        <taxon>Eukaryota</taxon>
        <taxon>Fungi</taxon>
        <taxon>Dikarya</taxon>
        <taxon>Basidiomycota</taxon>
        <taxon>Agaricomycotina</taxon>
        <taxon>Agaricomycetes</taxon>
        <taxon>Polyporales</taxon>
        <taxon>Laetiporus</taxon>
    </lineage>
</organism>
<proteinExistence type="predicted"/>
<dbReference type="OrthoDB" id="1875751at2759"/>
<name>A0A165DMD3_9APHY</name>
<dbReference type="InParanoid" id="A0A165DMD3"/>
<feature type="compositionally biased region" description="Polar residues" evidence="1">
    <location>
        <begin position="83"/>
        <end position="100"/>
    </location>
</feature>
<reference evidence="2 3" key="1">
    <citation type="journal article" date="2016" name="Mol. Biol. Evol.">
        <title>Comparative Genomics of Early-Diverging Mushroom-Forming Fungi Provides Insights into the Origins of Lignocellulose Decay Capabilities.</title>
        <authorList>
            <person name="Nagy L.G."/>
            <person name="Riley R."/>
            <person name="Tritt A."/>
            <person name="Adam C."/>
            <person name="Daum C."/>
            <person name="Floudas D."/>
            <person name="Sun H."/>
            <person name="Yadav J.S."/>
            <person name="Pangilinan J."/>
            <person name="Larsson K.H."/>
            <person name="Matsuura K."/>
            <person name="Barry K."/>
            <person name="Labutti K."/>
            <person name="Kuo R."/>
            <person name="Ohm R.A."/>
            <person name="Bhattacharya S.S."/>
            <person name="Shirouzu T."/>
            <person name="Yoshinaga Y."/>
            <person name="Martin F.M."/>
            <person name="Grigoriev I.V."/>
            <person name="Hibbett D.S."/>
        </authorList>
    </citation>
    <scope>NUCLEOTIDE SEQUENCE [LARGE SCALE GENOMIC DNA]</scope>
    <source>
        <strain evidence="2 3">93-53</strain>
    </source>
</reference>
<accession>A0A165DMD3</accession>
<evidence type="ECO:0000256" key="1">
    <source>
        <dbReference type="SAM" id="MobiDB-lite"/>
    </source>
</evidence>
<evidence type="ECO:0000313" key="3">
    <source>
        <dbReference type="Proteomes" id="UP000076871"/>
    </source>
</evidence>
<protein>
    <submittedName>
        <fullName evidence="2">Uncharacterized protein</fullName>
    </submittedName>
</protein>
<keyword evidence="3" id="KW-1185">Reference proteome</keyword>
<dbReference type="EMBL" id="KV427631">
    <property type="protein sequence ID" value="KZT05194.1"/>
    <property type="molecule type" value="Genomic_DNA"/>
</dbReference>
<gene>
    <name evidence="2" type="ORF">LAESUDRAFT_233086</name>
</gene>
<dbReference type="GeneID" id="63818699"/>
<dbReference type="AlphaFoldDB" id="A0A165DMD3"/>
<feature type="compositionally biased region" description="Acidic residues" evidence="1">
    <location>
        <begin position="1"/>
        <end position="14"/>
    </location>
</feature>
<sequence>MAVPPEDDIYDDLYGDSADIQDVSPPPSASTEEPPVQIHDTSSEPQQRERKISSGEISLPAKPIQSTELSYSAQIARQFSAYKQTPVQERQQQSRTQGLSTDVEMTIYDGGSTRRPVRPSEMKDEG</sequence>
<dbReference type="Proteomes" id="UP000076871">
    <property type="component" value="Unassembled WGS sequence"/>
</dbReference>
<evidence type="ECO:0000313" key="2">
    <source>
        <dbReference type="EMBL" id="KZT05194.1"/>
    </source>
</evidence>
<feature type="region of interest" description="Disordered" evidence="1">
    <location>
        <begin position="83"/>
        <end position="126"/>
    </location>
</feature>
<dbReference type="RefSeq" id="XP_040762934.1">
    <property type="nucleotide sequence ID" value="XM_040901667.1"/>
</dbReference>